<keyword evidence="4" id="KW-0539">Nucleus</keyword>
<name>A0A9Q0GL16_9ROSI</name>
<gene>
    <name evidence="7" type="ORF">Tsubulata_027122</name>
</gene>
<evidence type="ECO:0000256" key="3">
    <source>
        <dbReference type="ARBA" id="ARBA00023163"/>
    </source>
</evidence>
<proteinExistence type="predicted"/>
<evidence type="ECO:0000259" key="6">
    <source>
        <dbReference type="PROSITE" id="PS50888"/>
    </source>
</evidence>
<feature type="compositionally biased region" description="Low complexity" evidence="5">
    <location>
        <begin position="649"/>
        <end position="665"/>
    </location>
</feature>
<feature type="compositionally biased region" description="Basic and acidic residues" evidence="5">
    <location>
        <begin position="463"/>
        <end position="478"/>
    </location>
</feature>
<accession>A0A9Q0GL16</accession>
<feature type="compositionally biased region" description="Polar residues" evidence="5">
    <location>
        <begin position="136"/>
        <end position="149"/>
    </location>
</feature>
<dbReference type="Gene3D" id="4.10.280.10">
    <property type="entry name" value="Helix-loop-helix DNA-binding domain"/>
    <property type="match status" value="1"/>
</dbReference>
<dbReference type="InterPro" id="IPR011598">
    <property type="entry name" value="bHLH_dom"/>
</dbReference>
<dbReference type="Pfam" id="PF00010">
    <property type="entry name" value="HLH"/>
    <property type="match status" value="1"/>
</dbReference>
<dbReference type="SMART" id="SM00353">
    <property type="entry name" value="HLH"/>
    <property type="match status" value="1"/>
</dbReference>
<evidence type="ECO:0000313" key="7">
    <source>
        <dbReference type="EMBL" id="KAJ4850191.1"/>
    </source>
</evidence>
<keyword evidence="3" id="KW-0804">Transcription</keyword>
<dbReference type="AlphaFoldDB" id="A0A9Q0GL16"/>
<dbReference type="FunFam" id="4.10.280.10:FF:000004">
    <property type="entry name" value="Basic helix-loop-helix transcription factor"/>
    <property type="match status" value="1"/>
</dbReference>
<keyword evidence="8" id="KW-1185">Reference proteome</keyword>
<organism evidence="7 8">
    <name type="scientific">Turnera subulata</name>
    <dbReference type="NCBI Taxonomy" id="218843"/>
    <lineage>
        <taxon>Eukaryota</taxon>
        <taxon>Viridiplantae</taxon>
        <taxon>Streptophyta</taxon>
        <taxon>Embryophyta</taxon>
        <taxon>Tracheophyta</taxon>
        <taxon>Spermatophyta</taxon>
        <taxon>Magnoliopsida</taxon>
        <taxon>eudicotyledons</taxon>
        <taxon>Gunneridae</taxon>
        <taxon>Pentapetalae</taxon>
        <taxon>rosids</taxon>
        <taxon>fabids</taxon>
        <taxon>Malpighiales</taxon>
        <taxon>Passifloraceae</taxon>
        <taxon>Turnera</taxon>
    </lineage>
</organism>
<sequence length="688" mass="72956">MPLSELLYRLAKGKMESSLEKNPTCSADLSFVPQNDFGELVWENGQVQSTRTRKVQTGNSLHSHALRTGEKDASNGFGTRMGKFGTMDPVLNEAPLSVPSVEMGTSHDDDMVPWLSPIESLQHDYCSEFLPELSGPSVNEHSSQSNFGSSFDKRSGENLSVRPSNAVSVHNGFGLEQENVPRVSLANDAVATRPRTSAGDLYASSSVQCQTSFSFSRSRASASNGDSLSNSAYRAVSGDSIAASTSGGGFPSNKMQKPGLTAANPNLINFSHFHRPATLVKANLQNIELRAGSGVSGIERVQNKDKGSVASSTNPSEPRLVDPCINLEKKTGSPFHPTMIPSKVDSKPVEGKPLVLSAPGELPEAVGQEDGHKTDANSHQNMGENAITGWADVEKATEPVVASSSVCSGNSVERASDDLAPTLKRKHRDTEESEGPSDDVEEESVGVKKPAPPRAGSSSKRSRAAEVHNLSERRRRDRINEKMRALQELIPNCNKVDKASMLDEAIEYLKTLQLQVQIMSMGAGLYMPSMMLPPGMSHMHAGHMAQFLPMGAGMGMGMGYGMGMPDMNGGSSGCSMYQMPPMHGTHFSGPPMPGPGPLPGMGGSNLKMFGLSGQGLPMPFARPSMMPIPGGPLFKTNMELNATGVVGPSDNLNSAAASSSKDASSQVIQNSGAASSMNQTANQVMTDS</sequence>
<dbReference type="OrthoDB" id="690068at2759"/>
<comment type="caution">
    <text evidence="7">The sequence shown here is derived from an EMBL/GenBank/DDBJ whole genome shotgun (WGS) entry which is preliminary data.</text>
</comment>
<reference evidence="7" key="1">
    <citation type="submission" date="2022-02" db="EMBL/GenBank/DDBJ databases">
        <authorList>
            <person name="Henning P.M."/>
            <person name="McCubbin A.G."/>
            <person name="Shore J.S."/>
        </authorList>
    </citation>
    <scope>NUCLEOTIDE SEQUENCE</scope>
    <source>
        <strain evidence="7">F60SS</strain>
        <tissue evidence="7">Leaves</tissue>
    </source>
</reference>
<dbReference type="PANTHER" id="PTHR46807">
    <property type="entry name" value="TRANSCRIPTION FACTOR PIF3"/>
    <property type="match status" value="1"/>
</dbReference>
<reference evidence="7" key="2">
    <citation type="journal article" date="2023" name="Plants (Basel)">
        <title>Annotation of the Turnera subulata (Passifloraceae) Draft Genome Reveals the S-Locus Evolved after the Divergence of Turneroideae from Passifloroideae in a Stepwise Manner.</title>
        <authorList>
            <person name="Henning P.M."/>
            <person name="Roalson E.H."/>
            <person name="Mir W."/>
            <person name="McCubbin A.G."/>
            <person name="Shore J.S."/>
        </authorList>
    </citation>
    <scope>NUCLEOTIDE SEQUENCE</scope>
    <source>
        <strain evidence="7">F60SS</strain>
    </source>
</reference>
<evidence type="ECO:0000256" key="5">
    <source>
        <dbReference type="SAM" id="MobiDB-lite"/>
    </source>
</evidence>
<dbReference type="Proteomes" id="UP001141552">
    <property type="component" value="Unassembled WGS sequence"/>
</dbReference>
<protein>
    <recommendedName>
        <fullName evidence="6">BHLH domain-containing protein</fullName>
    </recommendedName>
</protein>
<dbReference type="GO" id="GO:0046983">
    <property type="term" value="F:protein dimerization activity"/>
    <property type="evidence" value="ECO:0007669"/>
    <property type="project" value="InterPro"/>
</dbReference>
<dbReference type="PANTHER" id="PTHR46807:SF1">
    <property type="entry name" value="TRANSCRIPTION FACTOR PIF3"/>
    <property type="match status" value="1"/>
</dbReference>
<dbReference type="SUPFAM" id="SSF47459">
    <property type="entry name" value="HLH, helix-loop-helix DNA-binding domain"/>
    <property type="match status" value="1"/>
</dbReference>
<feature type="region of interest" description="Disordered" evidence="5">
    <location>
        <begin position="359"/>
        <end position="382"/>
    </location>
</feature>
<feature type="domain" description="BHLH" evidence="6">
    <location>
        <begin position="463"/>
        <end position="512"/>
    </location>
</feature>
<dbReference type="GO" id="GO:0003700">
    <property type="term" value="F:DNA-binding transcription factor activity"/>
    <property type="evidence" value="ECO:0007669"/>
    <property type="project" value="InterPro"/>
</dbReference>
<dbReference type="CDD" id="cd11445">
    <property type="entry name" value="bHLH_AtPIF_like"/>
    <property type="match status" value="1"/>
</dbReference>
<evidence type="ECO:0000256" key="4">
    <source>
        <dbReference type="ARBA" id="ARBA00023242"/>
    </source>
</evidence>
<evidence type="ECO:0000256" key="1">
    <source>
        <dbReference type="ARBA" id="ARBA00004123"/>
    </source>
</evidence>
<dbReference type="GO" id="GO:0005634">
    <property type="term" value="C:nucleus"/>
    <property type="evidence" value="ECO:0007669"/>
    <property type="project" value="UniProtKB-SubCell"/>
</dbReference>
<keyword evidence="2" id="KW-0805">Transcription regulation</keyword>
<feature type="region of interest" description="Disordered" evidence="5">
    <location>
        <begin position="134"/>
        <end position="159"/>
    </location>
</feature>
<feature type="region of interest" description="Disordered" evidence="5">
    <location>
        <begin position="401"/>
        <end position="478"/>
    </location>
</feature>
<feature type="region of interest" description="Disordered" evidence="5">
    <location>
        <begin position="645"/>
        <end position="688"/>
    </location>
</feature>
<dbReference type="InterPro" id="IPR047265">
    <property type="entry name" value="PIF1-like_bHLH"/>
</dbReference>
<feature type="compositionally biased region" description="Acidic residues" evidence="5">
    <location>
        <begin position="431"/>
        <end position="444"/>
    </location>
</feature>
<dbReference type="InterPro" id="IPR036638">
    <property type="entry name" value="HLH_DNA-bd_sf"/>
</dbReference>
<dbReference type="GO" id="GO:0010017">
    <property type="term" value="P:red or far-red light signaling pathway"/>
    <property type="evidence" value="ECO:0007669"/>
    <property type="project" value="UniProtKB-ARBA"/>
</dbReference>
<evidence type="ECO:0000313" key="8">
    <source>
        <dbReference type="Proteomes" id="UP001141552"/>
    </source>
</evidence>
<dbReference type="InterPro" id="IPR044273">
    <property type="entry name" value="PIF3-like"/>
</dbReference>
<comment type="subcellular location">
    <subcellularLocation>
        <location evidence="1">Nucleus</location>
    </subcellularLocation>
</comment>
<feature type="compositionally biased region" description="Polar residues" evidence="5">
    <location>
        <begin position="666"/>
        <end position="688"/>
    </location>
</feature>
<evidence type="ECO:0000256" key="2">
    <source>
        <dbReference type="ARBA" id="ARBA00023015"/>
    </source>
</evidence>
<dbReference type="PROSITE" id="PS50888">
    <property type="entry name" value="BHLH"/>
    <property type="match status" value="1"/>
</dbReference>
<dbReference type="EMBL" id="JAKUCV010000410">
    <property type="protein sequence ID" value="KAJ4850191.1"/>
    <property type="molecule type" value="Genomic_DNA"/>
</dbReference>
<feature type="region of interest" description="Disordered" evidence="5">
    <location>
        <begin position="301"/>
        <end position="322"/>
    </location>
</feature>
<feature type="compositionally biased region" description="Polar residues" evidence="5">
    <location>
        <begin position="402"/>
        <end position="413"/>
    </location>
</feature>